<proteinExistence type="predicted"/>
<sequence length="74" mass="7938">MSMGSGRFAISANSCGSLLNAKRAVLASKSKRPPPSAGVQPPANKKCADIRLKKGMKTAKQRLGKILKLHKMIY</sequence>
<keyword evidence="2" id="KW-1185">Reference proteome</keyword>
<evidence type="ECO:0000313" key="1">
    <source>
        <dbReference type="EMBL" id="KPJ17889.1"/>
    </source>
</evidence>
<gene>
    <name evidence="1" type="ORF">RR48_04030</name>
</gene>
<evidence type="ECO:0000313" key="2">
    <source>
        <dbReference type="Proteomes" id="UP000053240"/>
    </source>
</evidence>
<organism evidence="1 2">
    <name type="scientific">Papilio machaon</name>
    <name type="common">Old World swallowtail butterfly</name>
    <dbReference type="NCBI Taxonomy" id="76193"/>
    <lineage>
        <taxon>Eukaryota</taxon>
        <taxon>Metazoa</taxon>
        <taxon>Ecdysozoa</taxon>
        <taxon>Arthropoda</taxon>
        <taxon>Hexapoda</taxon>
        <taxon>Insecta</taxon>
        <taxon>Pterygota</taxon>
        <taxon>Neoptera</taxon>
        <taxon>Endopterygota</taxon>
        <taxon>Lepidoptera</taxon>
        <taxon>Glossata</taxon>
        <taxon>Ditrysia</taxon>
        <taxon>Papilionoidea</taxon>
        <taxon>Papilionidae</taxon>
        <taxon>Papilioninae</taxon>
        <taxon>Papilio</taxon>
    </lineage>
</organism>
<name>A0A0N1IBH2_PAPMA</name>
<reference evidence="1 2" key="1">
    <citation type="journal article" date="2015" name="Nat. Commun.">
        <title>Outbred genome sequencing and CRISPR/Cas9 gene editing in butterflies.</title>
        <authorList>
            <person name="Li X."/>
            <person name="Fan D."/>
            <person name="Zhang W."/>
            <person name="Liu G."/>
            <person name="Zhang L."/>
            <person name="Zhao L."/>
            <person name="Fang X."/>
            <person name="Chen L."/>
            <person name="Dong Y."/>
            <person name="Chen Y."/>
            <person name="Ding Y."/>
            <person name="Zhao R."/>
            <person name="Feng M."/>
            <person name="Zhu Y."/>
            <person name="Feng Y."/>
            <person name="Jiang X."/>
            <person name="Zhu D."/>
            <person name="Xiang H."/>
            <person name="Feng X."/>
            <person name="Li S."/>
            <person name="Wang J."/>
            <person name="Zhang G."/>
            <person name="Kronforst M.R."/>
            <person name="Wang W."/>
        </authorList>
    </citation>
    <scope>NUCLEOTIDE SEQUENCE [LARGE SCALE GENOMIC DNA]</scope>
    <source>
        <strain evidence="1">Ya'a_city_454_Pm</strain>
        <tissue evidence="1">Whole body</tissue>
    </source>
</reference>
<protein>
    <submittedName>
        <fullName evidence="1">Uncharacterized protein</fullName>
    </submittedName>
</protein>
<dbReference type="AlphaFoldDB" id="A0A0N1IBH2"/>
<dbReference type="InParanoid" id="A0A0N1IBH2"/>
<dbReference type="EMBL" id="KQ460077">
    <property type="protein sequence ID" value="KPJ17889.1"/>
    <property type="molecule type" value="Genomic_DNA"/>
</dbReference>
<accession>A0A0N1IBH2</accession>
<dbReference type="Proteomes" id="UP000053240">
    <property type="component" value="Unassembled WGS sequence"/>
</dbReference>